<evidence type="ECO:0000313" key="1">
    <source>
        <dbReference type="EMBL" id="BBE42450.1"/>
    </source>
</evidence>
<dbReference type="GeneID" id="55584872"/>
<gene>
    <name evidence="1" type="ORF">NAS2_1061</name>
</gene>
<reference evidence="1 2" key="1">
    <citation type="journal article" date="2019" name="ISME J.">
        <title>Isolation and characterization of a thermophilic sulfur- and iron-reducing thaumarchaeote from a terrestrial acidic hot spring.</title>
        <authorList>
            <person name="Kato S."/>
            <person name="Itoh T."/>
            <person name="Yuki M."/>
            <person name="Nagamori M."/>
            <person name="Ohnishi M."/>
            <person name="Uematsu K."/>
            <person name="Suzuki K."/>
            <person name="Takashina T."/>
            <person name="Ohkuma M."/>
        </authorList>
    </citation>
    <scope>NUCLEOTIDE SEQUENCE [LARGE SCALE GENOMIC DNA]</scope>
    <source>
        <strain evidence="1 2">NAS-02</strain>
    </source>
</reference>
<organism evidence="1 2">
    <name type="scientific">Conexivisphaera calida</name>
    <dbReference type="NCBI Taxonomy" id="1874277"/>
    <lineage>
        <taxon>Archaea</taxon>
        <taxon>Nitrososphaerota</taxon>
        <taxon>Conexivisphaeria</taxon>
        <taxon>Conexivisphaerales</taxon>
        <taxon>Conexivisphaeraceae</taxon>
        <taxon>Conexivisphaera</taxon>
    </lineage>
</organism>
<dbReference type="Proteomes" id="UP000509448">
    <property type="component" value="Chromosome"/>
</dbReference>
<proteinExistence type="predicted"/>
<dbReference type="RefSeq" id="WP_174448681.1">
    <property type="nucleotide sequence ID" value="NZ_AP018732.1"/>
</dbReference>
<keyword evidence="2" id="KW-1185">Reference proteome</keyword>
<name>A0A4V0P1P6_9ARCH</name>
<dbReference type="AlphaFoldDB" id="A0A4V0P1P6"/>
<sequence>MNTTNTTGKFRKRNYKFLVSIPKTMVAPSKDPPLCDGCGDPFPLDERGNYNVNVIILNNSLWGVTCDRCADRIKVPRFTEREVPEEAVQTVLHALGADPVIYFLKR</sequence>
<accession>A0A4V0P1P6</accession>
<dbReference type="EMBL" id="AP018732">
    <property type="protein sequence ID" value="BBE42450.1"/>
    <property type="molecule type" value="Genomic_DNA"/>
</dbReference>
<evidence type="ECO:0000313" key="2">
    <source>
        <dbReference type="Proteomes" id="UP000509448"/>
    </source>
</evidence>
<dbReference type="KEGG" id="ccai:NAS2_1061"/>
<protein>
    <submittedName>
        <fullName evidence="1">Uncharacterized protein</fullName>
    </submittedName>
</protein>